<evidence type="ECO:0000259" key="4">
    <source>
        <dbReference type="PROSITE" id="PS50893"/>
    </source>
</evidence>
<dbReference type="InterPro" id="IPR027417">
    <property type="entry name" value="P-loop_NTPase"/>
</dbReference>
<evidence type="ECO:0000313" key="6">
    <source>
        <dbReference type="Proteomes" id="UP000176952"/>
    </source>
</evidence>
<dbReference type="SMART" id="SM00382">
    <property type="entry name" value="AAA"/>
    <property type="match status" value="1"/>
</dbReference>
<dbReference type="AlphaFoldDB" id="A0A1G2AYW6"/>
<keyword evidence="3" id="KW-0067">ATP-binding</keyword>
<dbReference type="InterPro" id="IPR050763">
    <property type="entry name" value="ABC_transporter_ATP-binding"/>
</dbReference>
<evidence type="ECO:0000256" key="1">
    <source>
        <dbReference type="ARBA" id="ARBA00022448"/>
    </source>
</evidence>
<gene>
    <name evidence="5" type="ORF">A3F54_01435</name>
</gene>
<evidence type="ECO:0000313" key="5">
    <source>
        <dbReference type="EMBL" id="OGY81706.1"/>
    </source>
</evidence>
<dbReference type="PANTHER" id="PTHR42711:SF4">
    <property type="entry name" value="ABC TRANSPORTER RELATED"/>
    <property type="match status" value="1"/>
</dbReference>
<dbReference type="CDD" id="cd03267">
    <property type="entry name" value="ABC_NatA_like"/>
    <property type="match status" value="1"/>
</dbReference>
<comment type="caution">
    <text evidence="5">The sequence shown here is derived from an EMBL/GenBank/DDBJ whole genome shotgun (WGS) entry which is preliminary data.</text>
</comment>
<proteinExistence type="predicted"/>
<dbReference type="STRING" id="1798542.A3F54_01435"/>
<sequence length="331" mass="37993">MKQPIIDIQNLRKTYTYYKKPPGLLGSLKSLFHREKLLTEAVKEVNFSIEQGEFVGFLGPNGAGKTTTLKMLSGILYPTSGKVNVLGFTPWDRKPEFQKQFSLVMGQKNQLWWDLPAMETFLLNQTIYEIPEKVFRASLKELSELLEIQDILTIPVRKLSLGQRMKCELAAALLHQPKVLFLDEPTIGLDVTSQQNIRTFLKKYNEQKKTTILLTSHYMDDIMELCKRVIIVNLGRIVYDGSLQELIDKHADYKLLKITFTQEMKRNDLKKYGKVSEFAPKRAVLHVAKAQYKKIAAHILEELPVDDIFIDEVSVEEVIRDIFAVTKTGTV</sequence>
<protein>
    <recommendedName>
        <fullName evidence="4">ABC transporter domain-containing protein</fullName>
    </recommendedName>
</protein>
<dbReference type="InterPro" id="IPR003439">
    <property type="entry name" value="ABC_transporter-like_ATP-bd"/>
</dbReference>
<accession>A0A1G2AYW6</accession>
<organism evidence="5 6">
    <name type="scientific">Candidatus Kerfeldbacteria bacterium RIFCSPHIGHO2_12_FULL_48_17</name>
    <dbReference type="NCBI Taxonomy" id="1798542"/>
    <lineage>
        <taxon>Bacteria</taxon>
        <taxon>Candidatus Kerfeldiibacteriota</taxon>
    </lineage>
</organism>
<dbReference type="GO" id="GO:0005524">
    <property type="term" value="F:ATP binding"/>
    <property type="evidence" value="ECO:0007669"/>
    <property type="project" value="UniProtKB-KW"/>
</dbReference>
<dbReference type="Gene3D" id="3.40.50.300">
    <property type="entry name" value="P-loop containing nucleotide triphosphate hydrolases"/>
    <property type="match status" value="1"/>
</dbReference>
<keyword evidence="2" id="KW-0547">Nucleotide-binding</keyword>
<name>A0A1G2AYW6_9BACT</name>
<evidence type="ECO:0000256" key="2">
    <source>
        <dbReference type="ARBA" id="ARBA00022741"/>
    </source>
</evidence>
<dbReference type="EMBL" id="MHKD01000042">
    <property type="protein sequence ID" value="OGY81706.1"/>
    <property type="molecule type" value="Genomic_DNA"/>
</dbReference>
<feature type="domain" description="ABC transporter" evidence="4">
    <location>
        <begin position="6"/>
        <end position="259"/>
    </location>
</feature>
<dbReference type="Proteomes" id="UP000176952">
    <property type="component" value="Unassembled WGS sequence"/>
</dbReference>
<dbReference type="PANTHER" id="PTHR42711">
    <property type="entry name" value="ABC TRANSPORTER ATP-BINDING PROTEIN"/>
    <property type="match status" value="1"/>
</dbReference>
<dbReference type="Pfam" id="PF00005">
    <property type="entry name" value="ABC_tran"/>
    <property type="match status" value="1"/>
</dbReference>
<dbReference type="GO" id="GO:0016887">
    <property type="term" value="F:ATP hydrolysis activity"/>
    <property type="evidence" value="ECO:0007669"/>
    <property type="project" value="InterPro"/>
</dbReference>
<reference evidence="5 6" key="1">
    <citation type="journal article" date="2016" name="Nat. Commun.">
        <title>Thousands of microbial genomes shed light on interconnected biogeochemical processes in an aquifer system.</title>
        <authorList>
            <person name="Anantharaman K."/>
            <person name="Brown C.T."/>
            <person name="Hug L.A."/>
            <person name="Sharon I."/>
            <person name="Castelle C.J."/>
            <person name="Probst A.J."/>
            <person name="Thomas B.C."/>
            <person name="Singh A."/>
            <person name="Wilkins M.J."/>
            <person name="Karaoz U."/>
            <person name="Brodie E.L."/>
            <person name="Williams K.H."/>
            <person name="Hubbard S.S."/>
            <person name="Banfield J.F."/>
        </authorList>
    </citation>
    <scope>NUCLEOTIDE SEQUENCE [LARGE SCALE GENOMIC DNA]</scope>
</reference>
<dbReference type="InterPro" id="IPR003593">
    <property type="entry name" value="AAA+_ATPase"/>
</dbReference>
<evidence type="ECO:0000256" key="3">
    <source>
        <dbReference type="ARBA" id="ARBA00022840"/>
    </source>
</evidence>
<dbReference type="PROSITE" id="PS50893">
    <property type="entry name" value="ABC_TRANSPORTER_2"/>
    <property type="match status" value="1"/>
</dbReference>
<dbReference type="SUPFAM" id="SSF52540">
    <property type="entry name" value="P-loop containing nucleoside triphosphate hydrolases"/>
    <property type="match status" value="1"/>
</dbReference>
<keyword evidence="1" id="KW-0813">Transport</keyword>